<dbReference type="RefSeq" id="WP_078786511.1">
    <property type="nucleotide sequence ID" value="NZ_FMTO01000005.1"/>
</dbReference>
<dbReference type="OrthoDB" id="1826321at2"/>
<dbReference type="EMBL" id="FUXA01000005">
    <property type="protein sequence ID" value="SJZ51324.1"/>
    <property type="molecule type" value="Genomic_DNA"/>
</dbReference>
<protein>
    <submittedName>
        <fullName evidence="1">Uncharacterized protein</fullName>
    </submittedName>
</protein>
<evidence type="ECO:0000313" key="1">
    <source>
        <dbReference type="EMBL" id="SJZ51324.1"/>
    </source>
</evidence>
<keyword evidence="2" id="KW-1185">Reference proteome</keyword>
<proteinExistence type="predicted"/>
<dbReference type="Proteomes" id="UP000189857">
    <property type="component" value="Unassembled WGS sequence"/>
</dbReference>
<organism evidence="1 2">
    <name type="scientific">Eubacterium ruminantium</name>
    <dbReference type="NCBI Taxonomy" id="42322"/>
    <lineage>
        <taxon>Bacteria</taxon>
        <taxon>Bacillati</taxon>
        <taxon>Bacillota</taxon>
        <taxon>Clostridia</taxon>
        <taxon>Eubacteriales</taxon>
        <taxon>Eubacteriaceae</taxon>
        <taxon>Eubacterium</taxon>
    </lineage>
</organism>
<sequence length="547" mass="60710">MIRKEFVKRLNLKGRRFLGMLLAICMMTGSMVGCGKKKEHKLPIKQDEVSVNEVVDEKADVILDTTIVSDLQEVDHYTKELNSSNGNVKINIDAPVKKVEMDNYPVVKVRREKLDDAILEKVASVLNPSDRFVDGNSEKDIDIKFRNVADLKDEYSGISDSDCETGKIDYEYYSNLMEYGELFYGVSRNESGNTAITAVNSDVYGSYLMYNKFSDFIPKGGLVIPAGNLVFTSEKEFGDIGGSTEVEIMKTEETVLDNGETELVGSNKGTDSRFGTIKKVESSRDTNNISEEEAKKLACDFLTSIELGDRYAVSDVAKGYVSPEIPMGFSIEESDYDAKGYPDLEGTEGLSIDKHDDGTYDIDVMTAGAWCVTFQKSINGIPTADYGEMYEYGADGTKKEVWFNECIEVLVNDNGIVGFLYSNPTEVSDAYNSVASPEGGSDDSTDSLLDFEKIMTIYEEAQFDVLDNSDVFDGIISSGTTDKYTIKINDISLKYTRYVNNEEEGMLLPVWDFSGTAYTDDGEEYYSGSFMQINALDGSIYDSHVGK</sequence>
<evidence type="ECO:0000313" key="2">
    <source>
        <dbReference type="Proteomes" id="UP000189857"/>
    </source>
</evidence>
<gene>
    <name evidence="1" type="ORF">SAMN02745110_00747</name>
</gene>
<reference evidence="1 2" key="1">
    <citation type="submission" date="2017-02" db="EMBL/GenBank/DDBJ databases">
        <authorList>
            <person name="Peterson S.W."/>
        </authorList>
    </citation>
    <scope>NUCLEOTIDE SEQUENCE [LARGE SCALE GENOMIC DNA]</scope>
    <source>
        <strain evidence="1 2">ATCC 17233</strain>
    </source>
</reference>
<dbReference type="AlphaFoldDB" id="A0A1T4L9L4"/>
<name>A0A1T4L9L4_9FIRM</name>
<dbReference type="PROSITE" id="PS51257">
    <property type="entry name" value="PROKAR_LIPOPROTEIN"/>
    <property type="match status" value="1"/>
</dbReference>
<accession>A0A1T4L9L4</accession>